<reference evidence="3 4" key="1">
    <citation type="journal article" date="2013" name="Proc. Natl. Acad. Sci. U.S.A.">
        <title>Fine-scale variation in meiotic recombination in Mimulus inferred from population shotgun sequencing.</title>
        <authorList>
            <person name="Hellsten U."/>
            <person name="Wright K.M."/>
            <person name="Jenkins J."/>
            <person name="Shu S."/>
            <person name="Yuan Y."/>
            <person name="Wessler S.R."/>
            <person name="Schmutz J."/>
            <person name="Willis J.H."/>
            <person name="Rokhsar D.S."/>
        </authorList>
    </citation>
    <scope>NUCLEOTIDE SEQUENCE [LARGE SCALE GENOMIC DNA]</scope>
    <source>
        <strain evidence="4">cv. DUN x IM62</strain>
    </source>
</reference>
<dbReference type="PANTHER" id="PTHR33975">
    <property type="entry name" value="MYELIN-ASSOCIATED OLIGODENDROCYTE BASIC PROTEIN"/>
    <property type="match status" value="1"/>
</dbReference>
<feature type="region of interest" description="Disordered" evidence="1">
    <location>
        <begin position="1"/>
        <end position="28"/>
    </location>
</feature>
<dbReference type="STRING" id="4155.A0A022RBG1"/>
<dbReference type="EMBL" id="KI630574">
    <property type="protein sequence ID" value="EYU37048.1"/>
    <property type="molecule type" value="Genomic_DNA"/>
</dbReference>
<name>A0A022RBG1_ERYGU</name>
<proteinExistence type="predicted"/>
<dbReference type="Pfam" id="PF07466">
    <property type="entry name" value="DUF1517"/>
    <property type="match status" value="1"/>
</dbReference>
<dbReference type="GO" id="GO:0009507">
    <property type="term" value="C:chloroplast"/>
    <property type="evidence" value="ECO:0000318"/>
    <property type="project" value="GO_Central"/>
</dbReference>
<organism evidence="3 4">
    <name type="scientific">Erythranthe guttata</name>
    <name type="common">Yellow monkey flower</name>
    <name type="synonym">Mimulus guttatus</name>
    <dbReference type="NCBI Taxonomy" id="4155"/>
    <lineage>
        <taxon>Eukaryota</taxon>
        <taxon>Viridiplantae</taxon>
        <taxon>Streptophyta</taxon>
        <taxon>Embryophyta</taxon>
        <taxon>Tracheophyta</taxon>
        <taxon>Spermatophyta</taxon>
        <taxon>Magnoliopsida</taxon>
        <taxon>eudicotyledons</taxon>
        <taxon>Gunneridae</taxon>
        <taxon>Pentapetalae</taxon>
        <taxon>asterids</taxon>
        <taxon>lamiids</taxon>
        <taxon>Lamiales</taxon>
        <taxon>Phrymaceae</taxon>
        <taxon>Erythranthe</taxon>
    </lineage>
</organism>
<dbReference type="AlphaFoldDB" id="A0A022RBG1"/>
<evidence type="ECO:0000256" key="2">
    <source>
        <dbReference type="SAM" id="Phobius"/>
    </source>
</evidence>
<dbReference type="InterPro" id="IPR010903">
    <property type="entry name" value="DUF1517"/>
</dbReference>
<evidence type="ECO:0000256" key="1">
    <source>
        <dbReference type="SAM" id="MobiDB-lite"/>
    </source>
</evidence>
<accession>A0A022RBG1</accession>
<feature type="transmembrane region" description="Helical" evidence="2">
    <location>
        <begin position="38"/>
        <end position="57"/>
    </location>
</feature>
<protein>
    <submittedName>
        <fullName evidence="3">Uncharacterized protein</fullName>
    </submittedName>
</protein>
<gene>
    <name evidence="3" type="ORF">MIMGU_mgv1a018020mg</name>
</gene>
<keyword evidence="2" id="KW-0812">Transmembrane</keyword>
<keyword evidence="2" id="KW-1133">Transmembrane helix</keyword>
<dbReference type="InterPro" id="IPR053023">
    <property type="entry name" value="FLAP_modulator"/>
</dbReference>
<evidence type="ECO:0000313" key="4">
    <source>
        <dbReference type="Proteomes" id="UP000030748"/>
    </source>
</evidence>
<evidence type="ECO:0000313" key="3">
    <source>
        <dbReference type="EMBL" id="EYU37048.1"/>
    </source>
</evidence>
<keyword evidence="2" id="KW-0472">Membrane</keyword>
<keyword evidence="4" id="KW-1185">Reference proteome</keyword>
<dbReference type="Proteomes" id="UP000030748">
    <property type="component" value="Unassembled WGS sequence"/>
</dbReference>
<dbReference type="PANTHER" id="PTHR33975:SF2">
    <property type="entry name" value="MYELIN-ASSOCIATED OLIGODENDROCYTE BASIC PROTEIN"/>
    <property type="match status" value="1"/>
</dbReference>
<sequence>NSACRNNARPADNDGSSDHNKTFNSSSGGDNIKSDAEVLVIFTILLASVIVFVLICVHAKSIGLQLAELATRVKHHLWPPHKTTVLKLQVGLLDLGKSVQRELDGIAETADTSTLKGLHYILTETMVALLRHADCCVFTYSSADVKRSKLEGENRFNQLSIAERSKFDKETLVNVNNIRKNQSSKVRLQSWFCNYIAYITILAAVRGAYKIPRIKNNKDLKEALTKLASMPLTSIMAVEVLWTPQEEDETLSELELRQDYPLLRPLKDEENELQQQTEQGLRSLNYLAIIVS</sequence>
<feature type="non-terminal residue" evidence="3">
    <location>
        <position position="1"/>
    </location>
</feature>